<evidence type="ECO:0000259" key="5">
    <source>
        <dbReference type="PROSITE" id="PS51387"/>
    </source>
</evidence>
<dbReference type="PROSITE" id="PS51387">
    <property type="entry name" value="FAD_PCMH"/>
    <property type="match status" value="1"/>
</dbReference>
<dbReference type="Proteomes" id="UP000192997">
    <property type="component" value="Unassembled WGS sequence"/>
</dbReference>
<gene>
    <name evidence="6" type="ORF">B7O87_13015</name>
</gene>
<reference evidence="7" key="1">
    <citation type="submission" date="2017-04" db="EMBL/GenBank/DDBJ databases">
        <authorList>
            <person name="Abreu V.A."/>
            <person name="Popin R.V."/>
            <person name="Rigonato J."/>
            <person name="Andreote A.P."/>
            <person name="Schaker P.C."/>
            <person name="Hoff-Risseti C."/>
            <person name="Alvarenga D.O."/>
            <person name="Varani A.M."/>
            <person name="Fiore M.F."/>
        </authorList>
    </citation>
    <scope>NUCLEOTIDE SEQUENCE [LARGE SCALE GENOMIC DNA]</scope>
    <source>
        <strain evidence="7">CENA303</strain>
    </source>
</reference>
<evidence type="ECO:0000256" key="4">
    <source>
        <dbReference type="ARBA" id="ARBA00023002"/>
    </source>
</evidence>
<dbReference type="GO" id="GO:0071949">
    <property type="term" value="F:FAD binding"/>
    <property type="evidence" value="ECO:0007669"/>
    <property type="project" value="InterPro"/>
</dbReference>
<keyword evidence="2" id="KW-0285">Flavoprotein</keyword>
<keyword evidence="4" id="KW-0560">Oxidoreductase</keyword>
<evidence type="ECO:0000256" key="3">
    <source>
        <dbReference type="ARBA" id="ARBA00022827"/>
    </source>
</evidence>
<comment type="cofactor">
    <cofactor evidence="1">
        <name>FAD</name>
        <dbReference type="ChEBI" id="CHEBI:57692"/>
    </cofactor>
</comment>
<feature type="domain" description="FAD-binding PCMH-type" evidence="5">
    <location>
        <begin position="39"/>
        <end position="217"/>
    </location>
</feature>
<dbReference type="InterPro" id="IPR004113">
    <property type="entry name" value="FAD-bd_oxidored_4_C"/>
</dbReference>
<keyword evidence="3" id="KW-0274">FAD</keyword>
<dbReference type="InterPro" id="IPR006094">
    <property type="entry name" value="Oxid_FAD_bind_N"/>
</dbReference>
<sequence>MSATSQFLTLAGIINLENKVIPWEELGQNVQERVGLAIDQTHPSCMVYPQTQEELSGIIATANSNRWRVLTCGGMTKINWGGLTSTDIIVSTEHINQLIEHAVGDLTITVEAGIKFTEIQEILGNRGQTLGLDPAFPEHATIGGIVATGDTGSLRQRYGGVRDQLLGITFVRADGKIAKAGGRVVKNVAGYDLMKLFTGAYGTLGVISQVTLRVYPLPETSGTVILTGQPEPISRVAKILQSSQLTPTQADLISHGLVSQLGLGDGIGLMVRFQSIESSVQQQLQRCSTMGKELGLTSTVYLGNETKQEASLWQQLPELIYNCGHNGEITAKIGVLPTAAVSIISQIQYGLIHLNSGLGLVRLENENPVLTLRSLCQENLGFLNILSAPVTIKKNMDVWGYNANSVEIMRRIKQQFDPNSILNPGRFVAGI</sequence>
<dbReference type="InterPro" id="IPR016166">
    <property type="entry name" value="FAD-bd_PCMH"/>
</dbReference>
<dbReference type="Pfam" id="PF02913">
    <property type="entry name" value="FAD-oxidase_C"/>
    <property type="match status" value="1"/>
</dbReference>
<proteinExistence type="predicted"/>
<dbReference type="InterPro" id="IPR016164">
    <property type="entry name" value="FAD-linked_Oxase-like_C"/>
</dbReference>
<dbReference type="AlphaFoldDB" id="A0A1X4G4B6"/>
<evidence type="ECO:0000313" key="7">
    <source>
        <dbReference type="Proteomes" id="UP000192997"/>
    </source>
</evidence>
<dbReference type="Gene3D" id="1.10.45.10">
    <property type="entry name" value="Vanillyl-alcohol Oxidase, Chain A, domain 4"/>
    <property type="match status" value="1"/>
</dbReference>
<dbReference type="SUPFAM" id="SSF55103">
    <property type="entry name" value="FAD-linked oxidases, C-terminal domain"/>
    <property type="match status" value="1"/>
</dbReference>
<evidence type="ECO:0000313" key="6">
    <source>
        <dbReference type="EMBL" id="OSO89338.1"/>
    </source>
</evidence>
<dbReference type="GO" id="GO:0016491">
    <property type="term" value="F:oxidoreductase activity"/>
    <property type="evidence" value="ECO:0007669"/>
    <property type="project" value="UniProtKB-KW"/>
</dbReference>
<organism evidence="6 7">
    <name type="scientific">Cylindrospermopsis raciborskii CENA303</name>
    <dbReference type="NCBI Taxonomy" id="1170769"/>
    <lineage>
        <taxon>Bacteria</taxon>
        <taxon>Bacillati</taxon>
        <taxon>Cyanobacteriota</taxon>
        <taxon>Cyanophyceae</taxon>
        <taxon>Nostocales</taxon>
        <taxon>Aphanizomenonaceae</taxon>
        <taxon>Cylindrospermopsis</taxon>
    </lineage>
</organism>
<comment type="caution">
    <text evidence="6">The sequence shown here is derived from an EMBL/GenBank/DDBJ whole genome shotgun (WGS) entry which is preliminary data.</text>
</comment>
<name>A0A1X4G4B6_9CYAN</name>
<dbReference type="InterPro" id="IPR016169">
    <property type="entry name" value="FAD-bd_PCMH_sub2"/>
</dbReference>
<dbReference type="InterPro" id="IPR036318">
    <property type="entry name" value="FAD-bd_PCMH-like_sf"/>
</dbReference>
<dbReference type="InterPro" id="IPR016171">
    <property type="entry name" value="Vanillyl_alc_oxidase_C-sub2"/>
</dbReference>
<dbReference type="PANTHER" id="PTHR11748">
    <property type="entry name" value="D-LACTATE DEHYDROGENASE"/>
    <property type="match status" value="1"/>
</dbReference>
<dbReference type="EMBL" id="NBYN01000056">
    <property type="protein sequence ID" value="OSO89338.1"/>
    <property type="molecule type" value="Genomic_DNA"/>
</dbReference>
<protein>
    <submittedName>
        <fullName evidence="6">FAD-binding oxidoreductase</fullName>
    </submittedName>
</protein>
<dbReference type="Gene3D" id="3.30.465.10">
    <property type="match status" value="1"/>
</dbReference>
<dbReference type="Pfam" id="PF01565">
    <property type="entry name" value="FAD_binding_4"/>
    <property type="match status" value="1"/>
</dbReference>
<dbReference type="PANTHER" id="PTHR11748:SF103">
    <property type="entry name" value="GLYCOLATE OXIDASE SUBUNIT GLCE"/>
    <property type="match status" value="1"/>
</dbReference>
<evidence type="ECO:0000256" key="2">
    <source>
        <dbReference type="ARBA" id="ARBA00022630"/>
    </source>
</evidence>
<accession>A0A1X4G4B6</accession>
<dbReference type="RefSeq" id="WP_085728881.1">
    <property type="nucleotide sequence ID" value="NZ_NBYN01000056.1"/>
</dbReference>
<dbReference type="SUPFAM" id="SSF56176">
    <property type="entry name" value="FAD-binding/transporter-associated domain-like"/>
    <property type="match status" value="1"/>
</dbReference>
<evidence type="ECO:0000256" key="1">
    <source>
        <dbReference type="ARBA" id="ARBA00001974"/>
    </source>
</evidence>